<organism evidence="1 2">
    <name type="scientific">Mytilus coruscus</name>
    <name type="common">Sea mussel</name>
    <dbReference type="NCBI Taxonomy" id="42192"/>
    <lineage>
        <taxon>Eukaryota</taxon>
        <taxon>Metazoa</taxon>
        <taxon>Spiralia</taxon>
        <taxon>Lophotrochozoa</taxon>
        <taxon>Mollusca</taxon>
        <taxon>Bivalvia</taxon>
        <taxon>Autobranchia</taxon>
        <taxon>Pteriomorphia</taxon>
        <taxon>Mytilida</taxon>
        <taxon>Mytiloidea</taxon>
        <taxon>Mytilidae</taxon>
        <taxon>Mytilinae</taxon>
        <taxon>Mytilus</taxon>
    </lineage>
</organism>
<evidence type="ECO:0000313" key="1">
    <source>
        <dbReference type="EMBL" id="CAC5403669.1"/>
    </source>
</evidence>
<accession>A0A6J8D717</accession>
<evidence type="ECO:0000313" key="2">
    <source>
        <dbReference type="Proteomes" id="UP000507470"/>
    </source>
</evidence>
<dbReference type="AlphaFoldDB" id="A0A6J8D717"/>
<keyword evidence="2" id="KW-1185">Reference proteome</keyword>
<name>A0A6J8D717_MYTCO</name>
<protein>
    <submittedName>
        <fullName evidence="1">Uncharacterized protein</fullName>
    </submittedName>
</protein>
<proteinExistence type="predicted"/>
<sequence>MSAVKFLLSTFESTYRTPECENAQTAQAASDLTLNTCTDAPGPGEVNICGRLVGTLKMSIDPLIFDKIGIECIHCIDFEIDRTSIPSRYQHYLDKIHTYRTPECENAHTVEVDKGVTLKTFKSVHGYSFGEVNKCGRLQSLKGGCYREKSILDQQREILSNHLERLKDALKGFFSFRLGELNGVFCINGAYNTDPWSTKVSSMVPTLTYWRGKCDNFDVWRTKVTSMEKCIHCTDIAIDSTSIPSRYQQYLDKIHTFRTPECENEHTVEVDKGVKMKTCKSVHVVPVTFHIRGCFNVKQSLKGRCYREKSILDQQREILSNHLERLKDALKGFFSFRLGELNGVLCINGAYNTDPWSTKVSSMVPTLTYWRVVPVTFHIRGCFNVKQSLKGGCYRKKSNHLERLNDTLKGYFSFKLGELNGVLCINGANNTDPWRRNVTMRHNYNWMDDIFVCAIFPLFFIYII</sequence>
<gene>
    <name evidence="1" type="ORF">MCOR_37544</name>
</gene>
<dbReference type="Proteomes" id="UP000507470">
    <property type="component" value="Unassembled WGS sequence"/>
</dbReference>
<dbReference type="EMBL" id="CACVKT020006804">
    <property type="protein sequence ID" value="CAC5403669.1"/>
    <property type="molecule type" value="Genomic_DNA"/>
</dbReference>
<reference evidence="1 2" key="1">
    <citation type="submission" date="2020-06" db="EMBL/GenBank/DDBJ databases">
        <authorList>
            <person name="Li R."/>
            <person name="Bekaert M."/>
        </authorList>
    </citation>
    <scope>NUCLEOTIDE SEQUENCE [LARGE SCALE GENOMIC DNA]</scope>
    <source>
        <strain evidence="2">wild</strain>
    </source>
</reference>